<dbReference type="InterPro" id="IPR029063">
    <property type="entry name" value="SAM-dependent_MTases_sf"/>
</dbReference>
<sequence length="271" mass="31616">MKLIKKMLRPKKASQADNYNTSLADTISNEYPSFCARAATNDSVFATFRTNPVYMQILEHVDDIMGQKYLDYILKTRRFEPKDFEGFRQNDWYGGASIRYYKEIGYMSPSTLRYIKVLGDLIESFGDLSNKDICEIGIGYGGQARIIMSMFDVKSYTFVDLDSVLSLSKKYLSHFSGLENKLHFKRMEDLEKRDYDLFISNYAFSELRSNIQDIYIEKIIKNAKHGYITFNNIAPKDFNYPLEQYESLFGKQIHITDETPNSHPLNKILTW</sequence>
<gene>
    <name evidence="1" type="ORF">XJ32_10780</name>
</gene>
<dbReference type="SUPFAM" id="SSF53335">
    <property type="entry name" value="S-adenosyl-L-methionine-dependent methyltransferases"/>
    <property type="match status" value="1"/>
</dbReference>
<reference evidence="1 2" key="1">
    <citation type="submission" date="2017-02" db="EMBL/GenBank/DDBJ databases">
        <title>Whole genome sequencing of Helicobacter bilis strain AAQJH.</title>
        <authorList>
            <person name="Conlan S."/>
            <person name="Thomas P.J."/>
            <person name="Mullikin J."/>
            <person name="Palmore T.N."/>
            <person name="Frank K.M."/>
            <person name="Segre J.A."/>
        </authorList>
    </citation>
    <scope>NUCLEOTIDE SEQUENCE [LARGE SCALE GENOMIC DNA]</scope>
    <source>
        <strain evidence="1 2">AAQJH</strain>
    </source>
</reference>
<dbReference type="NCBIfam" id="TIGR04371">
    <property type="entry name" value="methyltran_NanM"/>
    <property type="match status" value="1"/>
</dbReference>
<dbReference type="Proteomes" id="UP000188298">
    <property type="component" value="Chromosome"/>
</dbReference>
<evidence type="ECO:0008006" key="3">
    <source>
        <dbReference type="Google" id="ProtNLM"/>
    </source>
</evidence>
<name>A0A1Q2LJ57_9HELI</name>
<dbReference type="KEGG" id="hbl:XJ32_10780"/>
<dbReference type="InterPro" id="IPR030807">
    <property type="entry name" value="Methyltran_NanM"/>
</dbReference>
<evidence type="ECO:0000313" key="2">
    <source>
        <dbReference type="Proteomes" id="UP000188298"/>
    </source>
</evidence>
<dbReference type="RefSeq" id="WP_233708427.1">
    <property type="nucleotide sequence ID" value="NZ_CAMCCI010000046.1"/>
</dbReference>
<dbReference type="EMBL" id="CP019645">
    <property type="protein sequence ID" value="AQQ60488.1"/>
    <property type="molecule type" value="Genomic_DNA"/>
</dbReference>
<proteinExistence type="predicted"/>
<protein>
    <recommendedName>
        <fullName evidence="3">Sugar O-methyltransferase</fullName>
    </recommendedName>
</protein>
<organism evidence="1 2">
    <name type="scientific">Helicobacter bilis</name>
    <dbReference type="NCBI Taxonomy" id="37372"/>
    <lineage>
        <taxon>Bacteria</taxon>
        <taxon>Pseudomonadati</taxon>
        <taxon>Campylobacterota</taxon>
        <taxon>Epsilonproteobacteria</taxon>
        <taxon>Campylobacterales</taxon>
        <taxon>Helicobacteraceae</taxon>
        <taxon>Helicobacter</taxon>
    </lineage>
</organism>
<evidence type="ECO:0000313" key="1">
    <source>
        <dbReference type="EMBL" id="AQQ60488.1"/>
    </source>
</evidence>
<dbReference type="Gene3D" id="3.40.50.150">
    <property type="entry name" value="Vaccinia Virus protein VP39"/>
    <property type="match status" value="1"/>
</dbReference>
<accession>A0A1Q2LJ57</accession>
<dbReference type="AlphaFoldDB" id="A0A1Q2LJ57"/>